<evidence type="ECO:0000313" key="1">
    <source>
        <dbReference type="EMBL" id="EKT82165.1"/>
    </source>
</evidence>
<sequence>MWFRETVACAAGVIRLGIDAGIALMSMAIAVPGAFAIGEGAAMRRAVRGQRPPTDTSLDLKNDLARIQHLREAHDFGTIVTHR</sequence>
<proteinExistence type="predicted"/>
<comment type="caution">
    <text evidence="1">The sequence shown here is derived from an EMBL/GenBank/DDBJ whole genome shotgun (WGS) entry which is preliminary data.</text>
</comment>
<dbReference type="Proteomes" id="UP000005951">
    <property type="component" value="Unassembled WGS sequence"/>
</dbReference>
<evidence type="ECO:0000313" key="2">
    <source>
        <dbReference type="Proteomes" id="UP000005951"/>
    </source>
</evidence>
<dbReference type="EMBL" id="AJYC02000039">
    <property type="protein sequence ID" value="EKT82165.1"/>
    <property type="molecule type" value="Genomic_DNA"/>
</dbReference>
<reference evidence="1 2" key="1">
    <citation type="journal article" date="2013" name="Genome Announc.">
        <title>Draft Genome Sequence of Rhodococcus opacus Strain M213 Shows a Diverse Catabolic Potential.</title>
        <authorList>
            <person name="Pathak A."/>
            <person name="Green S.J."/>
            <person name="Ogram A."/>
            <person name="Chauhan A."/>
        </authorList>
    </citation>
    <scope>NUCLEOTIDE SEQUENCE [LARGE SCALE GENOMIC DNA]</scope>
    <source>
        <strain evidence="1 2">M213</strain>
    </source>
</reference>
<protein>
    <submittedName>
        <fullName evidence="1">Uncharacterized protein</fullName>
    </submittedName>
</protein>
<dbReference type="AlphaFoldDB" id="K8XY78"/>
<name>K8XY78_RHOOP</name>
<organism evidence="1 2">
    <name type="scientific">Rhodococcus opacus M213</name>
    <dbReference type="NCBI Taxonomy" id="1129896"/>
    <lineage>
        <taxon>Bacteria</taxon>
        <taxon>Bacillati</taxon>
        <taxon>Actinomycetota</taxon>
        <taxon>Actinomycetes</taxon>
        <taxon>Mycobacteriales</taxon>
        <taxon>Nocardiaceae</taxon>
        <taxon>Rhodococcus</taxon>
    </lineage>
</organism>
<accession>K8XY78</accession>
<gene>
    <name evidence="1" type="ORF">WSS_A13554</name>
</gene>